<name>A0A6G4R2Y4_9CAUL</name>
<reference evidence="1" key="1">
    <citation type="submission" date="2020-02" db="EMBL/GenBank/DDBJ databases">
        <authorList>
            <person name="Gao J."/>
            <person name="Sun J."/>
        </authorList>
    </citation>
    <scope>NUCLEOTIDE SEQUENCE</scope>
    <source>
        <strain evidence="1">602-2</strain>
    </source>
</reference>
<comment type="caution">
    <text evidence="1">The sequence shown here is derived from an EMBL/GenBank/DDBJ whole genome shotgun (WGS) entry which is preliminary data.</text>
</comment>
<organism evidence="1">
    <name type="scientific">Caulobacter sp. 602-2</name>
    <dbReference type="NCBI Taxonomy" id="2710887"/>
    <lineage>
        <taxon>Bacteria</taxon>
        <taxon>Pseudomonadati</taxon>
        <taxon>Pseudomonadota</taxon>
        <taxon>Alphaproteobacteria</taxon>
        <taxon>Caulobacterales</taxon>
        <taxon>Caulobacteraceae</taxon>
        <taxon>Caulobacter</taxon>
    </lineage>
</organism>
<dbReference type="AlphaFoldDB" id="A0A6G4R2Y4"/>
<dbReference type="EMBL" id="JAAKGT010000015">
    <property type="protein sequence ID" value="NGM52286.1"/>
    <property type="molecule type" value="Genomic_DNA"/>
</dbReference>
<sequence>MAVPLKVPTRSERSPALAAAIRAHARSGAPFGAGHEALAALSAWVYRSFHNPSTQATAPLWLAELDLVAPVPPANDPANGYDAFAFYAPGPGELVVVNRGTDSELDWLLNFKTAVLTDTRTIIAALDYALVAHAALTARGLAVRRVTFTGHSLGGAMAEAQAALFRAAAGLSQDLPIACTGFASAPFAAAIQAVAAARGLGAVDAQAIAASRHYIRPNDPIRATEIAGTRLARVIADDLNLYGVVRQRHGSGPSSFETYTLIGNPIAHDSFLYHHFWNRGGEFHIVRHFKGGFHLWNDAAPERLSLGRSLPAVFN</sequence>
<dbReference type="InterPro" id="IPR029058">
    <property type="entry name" value="AB_hydrolase_fold"/>
</dbReference>
<dbReference type="SUPFAM" id="SSF53474">
    <property type="entry name" value="alpha/beta-Hydrolases"/>
    <property type="match status" value="1"/>
</dbReference>
<gene>
    <name evidence="1" type="ORF">G5B46_21970</name>
</gene>
<accession>A0A6G4R2Y4</accession>
<proteinExistence type="predicted"/>
<dbReference type="RefSeq" id="WP_165262485.1">
    <property type="nucleotide sequence ID" value="NZ_JAAKGT010000015.1"/>
</dbReference>
<evidence type="ECO:0000313" key="1">
    <source>
        <dbReference type="EMBL" id="NGM52286.1"/>
    </source>
</evidence>
<dbReference type="Pfam" id="PF26363">
    <property type="entry name" value="Phospholipase-like"/>
    <property type="match status" value="1"/>
</dbReference>
<dbReference type="Gene3D" id="3.40.50.1820">
    <property type="entry name" value="alpha/beta hydrolase"/>
    <property type="match status" value="1"/>
</dbReference>
<protein>
    <submittedName>
        <fullName evidence="1">DUF2974 domain-containing protein</fullName>
    </submittedName>
</protein>